<keyword evidence="4 6" id="KW-0472">Membrane</keyword>
<keyword evidence="8" id="KW-1185">Reference proteome</keyword>
<evidence type="ECO:0000256" key="2">
    <source>
        <dbReference type="ARBA" id="ARBA00022692"/>
    </source>
</evidence>
<dbReference type="GO" id="GO:0005783">
    <property type="term" value="C:endoplasmic reticulum"/>
    <property type="evidence" value="ECO:0007669"/>
    <property type="project" value="InterPro"/>
</dbReference>
<dbReference type="Pfam" id="PF07946">
    <property type="entry name" value="CCDC47"/>
    <property type="match status" value="1"/>
</dbReference>
<evidence type="ECO:0000256" key="6">
    <source>
        <dbReference type="SAM" id="Phobius"/>
    </source>
</evidence>
<gene>
    <name evidence="7" type="ORF">L201_004702</name>
</gene>
<sequence length="387" mass="43496">MSGLVKLLQVITPPQAAPLSREYDGLEFRWKMFSFRPAAFKFEAAVLSIVGFYLLIYLVGKSINSGRAKSTIKPFESLLSNQFSQLKGLLSSSPSLYLLYGSGRRNLLSLHTTISLYPIHDLAGLIINFVKSIIEPTFNNNELIQFDFTLGRGELGLQSQDSLGVWSIVDKSALRETREKRWDLTFAKLNDSAPGIPITHALFTEHVEITDILLKTPNIGISEVLNDKNAASVLKYLLISDVTGTRPSKGALSSKAKSRHIILSVCKPTNQAQIEGIKSWIQVVFNIIDLIGNKQSTQSQLLKPEISKKLIKTRQQVDIDLSLDYKKEQDEYKEPEETIEDRRAAKKRAEREKLSEKELKKLQDLEKKRELRKLQKRQATAGGAGGR</sequence>
<dbReference type="RefSeq" id="XP_066076539.1">
    <property type="nucleotide sequence ID" value="XM_066220442.1"/>
</dbReference>
<accession>A0AAX4JWK1</accession>
<dbReference type="PANTHER" id="PTHR12883">
    <property type="entry name" value="ADIPOCYTE-SPECIFIC PROTEIN 4-RELATED"/>
    <property type="match status" value="1"/>
</dbReference>
<dbReference type="InterPro" id="IPR012879">
    <property type="entry name" value="CCDC47"/>
</dbReference>
<dbReference type="GO" id="GO:0005509">
    <property type="term" value="F:calcium ion binding"/>
    <property type="evidence" value="ECO:0007669"/>
    <property type="project" value="InterPro"/>
</dbReference>
<protein>
    <recommendedName>
        <fullName evidence="9">Coiled-coil domain-containing protein 47</fullName>
    </recommendedName>
</protein>
<name>A0AAX4JWK1_9TREE</name>
<evidence type="ECO:0000313" key="8">
    <source>
        <dbReference type="Proteomes" id="UP001355207"/>
    </source>
</evidence>
<dbReference type="GO" id="GO:0032469">
    <property type="term" value="P:endoplasmic reticulum calcium ion homeostasis"/>
    <property type="evidence" value="ECO:0007669"/>
    <property type="project" value="InterPro"/>
</dbReference>
<feature type="region of interest" description="Disordered" evidence="5">
    <location>
        <begin position="329"/>
        <end position="353"/>
    </location>
</feature>
<reference evidence="7 8" key="1">
    <citation type="submission" date="2024-01" db="EMBL/GenBank/DDBJ databases">
        <title>Comparative genomics of Cryptococcus and Kwoniella reveals pathogenesis evolution and contrasting modes of karyotype evolution via chromosome fusion or intercentromeric recombination.</title>
        <authorList>
            <person name="Coelho M.A."/>
            <person name="David-Palma M."/>
            <person name="Shea T."/>
            <person name="Bowers K."/>
            <person name="McGinley-Smith S."/>
            <person name="Mohammad A.W."/>
            <person name="Gnirke A."/>
            <person name="Yurkov A.M."/>
            <person name="Nowrousian M."/>
            <person name="Sun S."/>
            <person name="Cuomo C.A."/>
            <person name="Heitman J."/>
        </authorList>
    </citation>
    <scope>NUCLEOTIDE SEQUENCE [LARGE SCALE GENOMIC DNA]</scope>
    <source>
        <strain evidence="7 8">CBS 6074</strain>
    </source>
</reference>
<evidence type="ECO:0000256" key="1">
    <source>
        <dbReference type="ARBA" id="ARBA00004167"/>
    </source>
</evidence>
<feature type="transmembrane region" description="Helical" evidence="6">
    <location>
        <begin position="40"/>
        <end position="60"/>
    </location>
</feature>
<evidence type="ECO:0000256" key="4">
    <source>
        <dbReference type="ARBA" id="ARBA00023136"/>
    </source>
</evidence>
<evidence type="ECO:0000313" key="7">
    <source>
        <dbReference type="EMBL" id="WWC89776.1"/>
    </source>
</evidence>
<comment type="subcellular location">
    <subcellularLocation>
        <location evidence="1">Membrane</location>
        <topology evidence="1">Single-pass membrane protein</topology>
    </subcellularLocation>
</comment>
<dbReference type="GO" id="GO:0016020">
    <property type="term" value="C:membrane"/>
    <property type="evidence" value="ECO:0007669"/>
    <property type="project" value="UniProtKB-SubCell"/>
</dbReference>
<dbReference type="PANTHER" id="PTHR12883:SF0">
    <property type="entry name" value="PAT COMPLEX SUBUNIT CCDC47"/>
    <property type="match status" value="1"/>
</dbReference>
<dbReference type="AlphaFoldDB" id="A0AAX4JWK1"/>
<keyword evidence="3 6" id="KW-1133">Transmembrane helix</keyword>
<organism evidence="7 8">
    <name type="scientific">Kwoniella dendrophila CBS 6074</name>
    <dbReference type="NCBI Taxonomy" id="1295534"/>
    <lineage>
        <taxon>Eukaryota</taxon>
        <taxon>Fungi</taxon>
        <taxon>Dikarya</taxon>
        <taxon>Basidiomycota</taxon>
        <taxon>Agaricomycotina</taxon>
        <taxon>Tremellomycetes</taxon>
        <taxon>Tremellales</taxon>
        <taxon>Cryptococcaceae</taxon>
        <taxon>Kwoniella</taxon>
    </lineage>
</organism>
<dbReference type="GeneID" id="91095372"/>
<evidence type="ECO:0008006" key="9">
    <source>
        <dbReference type="Google" id="ProtNLM"/>
    </source>
</evidence>
<evidence type="ECO:0000256" key="5">
    <source>
        <dbReference type="SAM" id="MobiDB-lite"/>
    </source>
</evidence>
<dbReference type="Proteomes" id="UP001355207">
    <property type="component" value="Chromosome 6"/>
</dbReference>
<dbReference type="EMBL" id="CP144103">
    <property type="protein sequence ID" value="WWC89776.1"/>
    <property type="molecule type" value="Genomic_DNA"/>
</dbReference>
<keyword evidence="2 6" id="KW-0812">Transmembrane</keyword>
<evidence type="ECO:0000256" key="3">
    <source>
        <dbReference type="ARBA" id="ARBA00022989"/>
    </source>
</evidence>
<proteinExistence type="predicted"/>